<accession>G2H017</accession>
<evidence type="ECO:0000313" key="1">
    <source>
        <dbReference type="EMBL" id="EGY28662.1"/>
    </source>
</evidence>
<reference evidence="1 2" key="1">
    <citation type="journal article" date="2012" name="Genome Res.">
        <title>Genomic basis of endosymbiont-conferred protection against an insect parasitoid.</title>
        <authorList>
            <person name="Hansen A.K."/>
            <person name="Vorburger C."/>
            <person name="Moran N.A."/>
        </authorList>
    </citation>
    <scope>NUCLEOTIDE SEQUENCE [LARGE SCALE GENOMIC DNA]</scope>
    <source>
        <strain evidence="2">R5.15</strain>
    </source>
</reference>
<dbReference type="Proteomes" id="UP000004116">
    <property type="component" value="Unassembled WGS sequence"/>
</dbReference>
<name>G2H017_9ENTR</name>
<gene>
    <name evidence="1" type="ORF">Rin_00013970</name>
</gene>
<sequence>STSALTSINTLLNETKSLRMSTGYGTANLVPALIRSLSPSSEPSGQWQDVNQRASFVTYSGGEHAEPQR</sequence>
<evidence type="ECO:0000313" key="2">
    <source>
        <dbReference type="Proteomes" id="UP000004116"/>
    </source>
</evidence>
<proteinExistence type="predicted"/>
<comment type="caution">
    <text evidence="1">The sequence shown here is derived from an EMBL/GenBank/DDBJ whole genome shotgun (WGS) entry which is preliminary data.</text>
</comment>
<feature type="non-terminal residue" evidence="1">
    <location>
        <position position="1"/>
    </location>
</feature>
<keyword evidence="2" id="KW-1185">Reference proteome</keyword>
<dbReference type="EMBL" id="AGCA01000342">
    <property type="protein sequence ID" value="EGY28662.1"/>
    <property type="molecule type" value="Genomic_DNA"/>
</dbReference>
<dbReference type="AlphaFoldDB" id="G2H017"/>
<protein>
    <submittedName>
        <fullName evidence="1">Uncharacterized protein</fullName>
    </submittedName>
</protein>
<organism evidence="1 2">
    <name type="scientific">Candidatus Regiella insecticola 5.15</name>
    <dbReference type="NCBI Taxonomy" id="1005043"/>
    <lineage>
        <taxon>Bacteria</taxon>
        <taxon>Pseudomonadati</taxon>
        <taxon>Pseudomonadota</taxon>
        <taxon>Gammaproteobacteria</taxon>
        <taxon>Enterobacterales</taxon>
        <taxon>Enterobacteriaceae</taxon>
        <taxon>aphid secondary symbionts</taxon>
        <taxon>Candidatus Regiella</taxon>
    </lineage>
</organism>